<dbReference type="InterPro" id="IPR027413">
    <property type="entry name" value="GROEL-like_equatorial_sf"/>
</dbReference>
<evidence type="ECO:0000256" key="10">
    <source>
        <dbReference type="RuleBase" id="RU000418"/>
    </source>
</evidence>
<dbReference type="NCBIfam" id="NF009488">
    <property type="entry name" value="PRK12850.1"/>
    <property type="match status" value="1"/>
</dbReference>
<dbReference type="HAMAP" id="MF_00600">
    <property type="entry name" value="CH60"/>
    <property type="match status" value="1"/>
</dbReference>
<evidence type="ECO:0000256" key="11">
    <source>
        <dbReference type="RuleBase" id="RU000419"/>
    </source>
</evidence>
<accession>A0ABQ2M3G4</accession>
<comment type="similarity">
    <text evidence="3 9 10">Belongs to the chaperonin (HSP60) family.</text>
</comment>
<feature type="binding site" evidence="9">
    <location>
        <begin position="476"/>
        <end position="478"/>
    </location>
    <ligand>
        <name>ATP</name>
        <dbReference type="ChEBI" id="CHEBI:30616"/>
    </ligand>
</feature>
<dbReference type="Gene3D" id="3.50.7.10">
    <property type="entry name" value="GroEL"/>
    <property type="match status" value="1"/>
</dbReference>
<feature type="binding site" evidence="9">
    <location>
        <begin position="86"/>
        <end position="90"/>
    </location>
    <ligand>
        <name>ATP</name>
        <dbReference type="ChEBI" id="CHEBI:30616"/>
    </ligand>
</feature>
<dbReference type="PROSITE" id="PS00296">
    <property type="entry name" value="CHAPERONINS_CPN60"/>
    <property type="match status" value="1"/>
</dbReference>
<evidence type="ECO:0000313" key="13">
    <source>
        <dbReference type="Proteomes" id="UP000631535"/>
    </source>
</evidence>
<evidence type="ECO:0000256" key="3">
    <source>
        <dbReference type="ARBA" id="ARBA00006607"/>
    </source>
</evidence>
<dbReference type="InterPro" id="IPR018370">
    <property type="entry name" value="Chaperonin_Cpn60_CS"/>
</dbReference>
<dbReference type="NCBIfam" id="TIGR02348">
    <property type="entry name" value="GroEL"/>
    <property type="match status" value="1"/>
</dbReference>
<evidence type="ECO:0000256" key="1">
    <source>
        <dbReference type="ARBA" id="ARBA00004191"/>
    </source>
</evidence>
<dbReference type="EC" id="5.6.1.7" evidence="9"/>
<keyword evidence="5 9" id="KW-0067">ATP-binding</keyword>
<evidence type="ECO:0000313" key="12">
    <source>
        <dbReference type="EMBL" id="GGO46290.1"/>
    </source>
</evidence>
<proteinExistence type="inferred from homology"/>
<reference evidence="13" key="1">
    <citation type="journal article" date="2019" name="Int. J. Syst. Evol. Microbiol.">
        <title>The Global Catalogue of Microorganisms (GCM) 10K type strain sequencing project: providing services to taxonomists for standard genome sequencing and annotation.</title>
        <authorList>
            <consortium name="The Broad Institute Genomics Platform"/>
            <consortium name="The Broad Institute Genome Sequencing Center for Infectious Disease"/>
            <person name="Wu L."/>
            <person name="Ma J."/>
        </authorList>
    </citation>
    <scope>NUCLEOTIDE SEQUENCE [LARGE SCALE GENOMIC DNA]</scope>
    <source>
        <strain evidence="13">CGMCC 4.7178</strain>
    </source>
</reference>
<organism evidence="12 13">
    <name type="scientific">Streptomyces daqingensis</name>
    <dbReference type="NCBI Taxonomy" id="1472640"/>
    <lineage>
        <taxon>Bacteria</taxon>
        <taxon>Bacillati</taxon>
        <taxon>Actinomycetota</taxon>
        <taxon>Actinomycetes</taxon>
        <taxon>Kitasatosporales</taxon>
        <taxon>Streptomycetaceae</taxon>
        <taxon>Streptomyces</taxon>
    </lineage>
</organism>
<gene>
    <name evidence="12" type="primary">groL2</name>
    <name evidence="9" type="synonym">groEL</name>
    <name evidence="9" type="synonym">groL</name>
    <name evidence="12" type="ORF">GCM10012287_16250</name>
</gene>
<dbReference type="SUPFAM" id="SSF54849">
    <property type="entry name" value="GroEL-intermediate domain like"/>
    <property type="match status" value="1"/>
</dbReference>
<protein>
    <recommendedName>
        <fullName evidence="9">Chaperonin GroEL</fullName>
        <ecNumber evidence="9">5.6.1.7</ecNumber>
    </recommendedName>
    <alternativeName>
        <fullName evidence="9">60 kDa chaperonin</fullName>
    </alternativeName>
    <alternativeName>
        <fullName evidence="9">Chaperonin-60</fullName>
        <shortName evidence="9">Cpn60</shortName>
    </alternativeName>
</protein>
<comment type="caution">
    <text evidence="9">Lacks conserved residue(s) required for the propagation of feature annotation.</text>
</comment>
<dbReference type="SUPFAM" id="SSF52029">
    <property type="entry name" value="GroEL apical domain-like"/>
    <property type="match status" value="1"/>
</dbReference>
<comment type="subcellular location">
    <subcellularLocation>
        <location evidence="2">Cell surface</location>
    </subcellularLocation>
    <subcellularLocation>
        <location evidence="9">Cytoplasm</location>
    </subcellularLocation>
    <subcellularLocation>
        <location evidence="8">Secreted</location>
        <location evidence="8">Capsule</location>
    </subcellularLocation>
    <subcellularLocation>
        <location evidence="1">Secreted</location>
        <location evidence="1">Cell wall</location>
    </subcellularLocation>
</comment>
<dbReference type="InterPro" id="IPR002423">
    <property type="entry name" value="Cpn60/GroEL/TCP-1"/>
</dbReference>
<dbReference type="InterPro" id="IPR027410">
    <property type="entry name" value="TCP-1-like_intermed_sf"/>
</dbReference>
<dbReference type="EMBL" id="BMMP01000004">
    <property type="protein sequence ID" value="GGO46290.1"/>
    <property type="molecule type" value="Genomic_DNA"/>
</dbReference>
<keyword evidence="6 9" id="KW-0143">Chaperone</keyword>
<dbReference type="Pfam" id="PF00118">
    <property type="entry name" value="Cpn60_TCP1"/>
    <property type="match status" value="1"/>
</dbReference>
<dbReference type="InterPro" id="IPR001844">
    <property type="entry name" value="Cpn60/GroEL"/>
</dbReference>
<evidence type="ECO:0000256" key="8">
    <source>
        <dbReference type="ARBA" id="ARBA00025702"/>
    </source>
</evidence>
<evidence type="ECO:0000256" key="7">
    <source>
        <dbReference type="ARBA" id="ARBA00023235"/>
    </source>
</evidence>
<evidence type="ECO:0000256" key="6">
    <source>
        <dbReference type="ARBA" id="ARBA00023186"/>
    </source>
</evidence>
<keyword evidence="9" id="KW-0963">Cytoplasm</keyword>
<evidence type="ECO:0000256" key="2">
    <source>
        <dbReference type="ARBA" id="ARBA00004241"/>
    </source>
</evidence>
<evidence type="ECO:0000256" key="9">
    <source>
        <dbReference type="HAMAP-Rule" id="MF_00600"/>
    </source>
</evidence>
<keyword evidence="4 9" id="KW-0547">Nucleotide-binding</keyword>
<dbReference type="NCBIfam" id="NF000592">
    <property type="entry name" value="PRK00013.1"/>
    <property type="match status" value="1"/>
</dbReference>
<dbReference type="InterPro" id="IPR027409">
    <property type="entry name" value="GroEL-like_apical_dom_sf"/>
</dbReference>
<dbReference type="PANTHER" id="PTHR45633">
    <property type="entry name" value="60 KDA HEAT SHOCK PROTEIN, MITOCHONDRIAL"/>
    <property type="match status" value="1"/>
</dbReference>
<dbReference type="Proteomes" id="UP000631535">
    <property type="component" value="Unassembled WGS sequence"/>
</dbReference>
<feature type="binding site" evidence="9">
    <location>
        <position position="492"/>
    </location>
    <ligand>
        <name>ATP</name>
        <dbReference type="ChEBI" id="CHEBI:30616"/>
    </ligand>
</feature>
<feature type="binding site" evidence="9">
    <location>
        <begin position="29"/>
        <end position="32"/>
    </location>
    <ligand>
        <name>ATP</name>
        <dbReference type="ChEBI" id="CHEBI:30616"/>
    </ligand>
</feature>
<evidence type="ECO:0000256" key="5">
    <source>
        <dbReference type="ARBA" id="ARBA00022840"/>
    </source>
</evidence>
<sequence length="542" mass="56975">MAKIIAFDEEARRGLERGMNQLADAVKVTLGPKGRNVVLEKKWGAPTITNDGVSIAKEIELEDSYEKIGAELVKEVAKKTDDVAGDGTTTATVLAQALVKEGLRNVAAGANPMALKRGIERATEAVSAALLEQAKDVETKEQIASTASISAGDPQIGELIAEAMDKVGKEGVITVEESQTFGLELELTEGMRFDKGYISAYFATDMERMEAELEDPYILIVNSKIGSVKDLLPLLEKVMQSGKPLLIIAEDVEGEALSTLVVNKIRGTFKSVAVKAPGFGDRRKAMLGDIAILTGGTVISEEVGLKLENAGLDLLGRARKVVITKDETTIVDGAGDSEQVAGRVAQIRAEIDNSDSDYDREKLQERLAKLAGGVAVIKAGAATEVELKERKHRIEDAVRNAKAAVEEGIVAGGGVALLQASSVFEKLDLEGDEATGAQAVKYALEAPLKQIAVNAGLEGGVVTEKVRNLKKGHGLNAATGEYVDMLAEGINDPAKVTRSALQNAASIAALFLTTEAVIADKPEKAAAGAADPTGGMGGGMDF</sequence>
<dbReference type="NCBIfam" id="NF009487">
    <property type="entry name" value="PRK12849.1"/>
    <property type="match status" value="1"/>
</dbReference>
<dbReference type="PRINTS" id="PR00298">
    <property type="entry name" value="CHAPERONIN60"/>
</dbReference>
<comment type="subunit">
    <text evidence="9 11">Forms a cylinder of 14 subunits composed of two heptameric rings stacked back-to-back. Interacts with the co-chaperonin GroES.</text>
</comment>
<evidence type="ECO:0000256" key="4">
    <source>
        <dbReference type="ARBA" id="ARBA00022741"/>
    </source>
</evidence>
<dbReference type="Gene3D" id="1.10.560.10">
    <property type="entry name" value="GroEL-like equatorial domain"/>
    <property type="match status" value="1"/>
</dbReference>
<keyword evidence="13" id="KW-1185">Reference proteome</keyword>
<keyword evidence="7 9" id="KW-0413">Isomerase</keyword>
<dbReference type="RefSeq" id="WP_189036392.1">
    <property type="nucleotide sequence ID" value="NZ_BMMP01000004.1"/>
</dbReference>
<dbReference type="CDD" id="cd03344">
    <property type="entry name" value="GroEL"/>
    <property type="match status" value="1"/>
</dbReference>
<name>A0ABQ2M3G4_9ACTN</name>
<dbReference type="SUPFAM" id="SSF48592">
    <property type="entry name" value="GroEL equatorial domain-like"/>
    <property type="match status" value="1"/>
</dbReference>
<feature type="binding site" evidence="9">
    <location>
        <position position="413"/>
    </location>
    <ligand>
        <name>ATP</name>
        <dbReference type="ChEBI" id="CHEBI:30616"/>
    </ligand>
</feature>
<comment type="caution">
    <text evidence="12">The sequence shown here is derived from an EMBL/GenBank/DDBJ whole genome shotgun (WGS) entry which is preliminary data.</text>
</comment>
<dbReference type="NCBIfam" id="NF009489">
    <property type="entry name" value="PRK12851.1"/>
    <property type="match status" value="1"/>
</dbReference>
<dbReference type="Gene3D" id="3.30.260.10">
    <property type="entry name" value="TCP-1-like chaperonin intermediate domain"/>
    <property type="match status" value="1"/>
</dbReference>
<comment type="function">
    <text evidence="9 11">Together with its co-chaperonin GroES, plays an essential role in assisting protein folding. The GroEL-GroES system forms a nano-cage that allows encapsulation of the non-native substrate proteins and provides a physical environment optimized to promote and accelerate protein folding.</text>
</comment>